<keyword evidence="6" id="KW-0282">Flagellum</keyword>
<dbReference type="GO" id="GO:0071978">
    <property type="term" value="P:bacterial-type flagellum-dependent swarming motility"/>
    <property type="evidence" value="ECO:0007669"/>
    <property type="project" value="TreeGrafter"/>
</dbReference>
<dbReference type="Pfam" id="PF22692">
    <property type="entry name" value="LlgE_F_G_D1"/>
    <property type="match status" value="1"/>
</dbReference>
<dbReference type="InterPro" id="IPR019776">
    <property type="entry name" value="Flagellar_basal_body_rod_CS"/>
</dbReference>
<dbReference type="NCBIfam" id="TIGR02490">
    <property type="entry name" value="flgF"/>
    <property type="match status" value="1"/>
</dbReference>
<dbReference type="EMBL" id="LR746496">
    <property type="protein sequence ID" value="CAA7602942.1"/>
    <property type="molecule type" value="Genomic_DNA"/>
</dbReference>
<protein>
    <submittedName>
        <fullName evidence="6">Flagella basal body rod protein</fullName>
    </submittedName>
    <submittedName>
        <fullName evidence="7">Flagellar hook-basal body protein</fullName>
    </submittedName>
</protein>
<evidence type="ECO:0000313" key="7">
    <source>
        <dbReference type="EMBL" id="CEJ05824.1"/>
    </source>
</evidence>
<comment type="subcellular location">
    <subcellularLocation>
        <location evidence="2">Bacterial flagellum basal body</location>
    </subcellularLocation>
</comment>
<dbReference type="InterPro" id="IPR053967">
    <property type="entry name" value="LlgE_F_G-like_D1"/>
</dbReference>
<dbReference type="PROSITE" id="PS00588">
    <property type="entry name" value="FLAGELLA_BB_ROD"/>
    <property type="match status" value="1"/>
</dbReference>
<dbReference type="Proteomes" id="UP001071230">
    <property type="component" value="Unassembled WGS sequence"/>
</dbReference>
<evidence type="ECO:0000256" key="2">
    <source>
        <dbReference type="RuleBase" id="RU362116"/>
    </source>
</evidence>
<evidence type="ECO:0000313" key="8">
    <source>
        <dbReference type="Proteomes" id="UP001071230"/>
    </source>
</evidence>
<evidence type="ECO:0000313" key="6">
    <source>
        <dbReference type="EMBL" id="CAA7602942.1"/>
    </source>
</evidence>
<sequence length="244" mass="25337">MIRGLYTAAAGMLASQSQSDIIADNMANVRTPGFKEELAGLRTFPSMLIERAGTATPAVLGSLGTGVVVDPVTRLNLEGSLRSTGVRTDLALTGRGYFAVQTPQGVRYTRNGRFQLGANGILQTADGYPVVGLNGVIGPLTGNFTVGADGTVTDGGKTVGKIRMADIPAGALIREGDSLYASSRGTVPALGVGVHQGYLETSNVDVAGQMVDMISVMKSYEANQKVIQTEDSTLNKAVNEVGKV</sequence>
<dbReference type="PANTHER" id="PTHR30435">
    <property type="entry name" value="FLAGELLAR PROTEIN"/>
    <property type="match status" value="1"/>
</dbReference>
<keyword evidence="8" id="KW-1185">Reference proteome</keyword>
<evidence type="ECO:0000259" key="3">
    <source>
        <dbReference type="Pfam" id="PF00460"/>
    </source>
</evidence>
<dbReference type="KEGG" id="aacx:DEACI_3765"/>
<dbReference type="RefSeq" id="WP_240986235.1">
    <property type="nucleotide sequence ID" value="NZ_CDGJ01000003.1"/>
</dbReference>
<dbReference type="InterPro" id="IPR020013">
    <property type="entry name" value="Flagellar_FlgE/F/G"/>
</dbReference>
<dbReference type="Proteomes" id="UP000836597">
    <property type="component" value="Chromosome"/>
</dbReference>
<evidence type="ECO:0000259" key="4">
    <source>
        <dbReference type="Pfam" id="PF06429"/>
    </source>
</evidence>
<keyword evidence="6" id="KW-0969">Cilium</keyword>
<dbReference type="Pfam" id="PF06429">
    <property type="entry name" value="Flg_bbr_C"/>
    <property type="match status" value="1"/>
</dbReference>
<dbReference type="NCBIfam" id="TIGR03506">
    <property type="entry name" value="FlgEFG_subfam"/>
    <property type="match status" value="1"/>
</dbReference>
<name>A0A8S0WHV4_9FIRM</name>
<proteinExistence type="inferred from homology"/>
<keyword evidence="6" id="KW-0966">Cell projection</keyword>
<gene>
    <name evidence="7" type="ORF">DEACI_0244</name>
    <name evidence="6" type="ORF">DEACI_3765</name>
</gene>
<dbReference type="EMBL" id="CDGJ01000003">
    <property type="protein sequence ID" value="CEJ05824.1"/>
    <property type="molecule type" value="Genomic_DNA"/>
</dbReference>
<dbReference type="InterPro" id="IPR012836">
    <property type="entry name" value="FlgF"/>
</dbReference>
<feature type="domain" description="Flagellar hook protein FlgE/F/G-like D1" evidence="5">
    <location>
        <begin position="91"/>
        <end position="153"/>
    </location>
</feature>
<organism evidence="6">
    <name type="scientific">Acididesulfobacillus acetoxydans</name>
    <dbReference type="NCBI Taxonomy" id="1561005"/>
    <lineage>
        <taxon>Bacteria</taxon>
        <taxon>Bacillati</taxon>
        <taxon>Bacillota</taxon>
        <taxon>Clostridia</taxon>
        <taxon>Eubacteriales</taxon>
        <taxon>Peptococcaceae</taxon>
        <taxon>Acididesulfobacillus</taxon>
    </lineage>
</organism>
<feature type="domain" description="Flagellar basal-body/hook protein C-terminal" evidence="4">
    <location>
        <begin position="196"/>
        <end position="239"/>
    </location>
</feature>
<dbReference type="GO" id="GO:0030694">
    <property type="term" value="C:bacterial-type flagellum basal body, rod"/>
    <property type="evidence" value="ECO:0007669"/>
    <property type="project" value="InterPro"/>
</dbReference>
<dbReference type="InterPro" id="IPR037925">
    <property type="entry name" value="FlgE/F/G-like"/>
</dbReference>
<dbReference type="AlphaFoldDB" id="A0A8S0WHV4"/>
<feature type="domain" description="Flagellar basal body rod protein N-terminal" evidence="3">
    <location>
        <begin position="5"/>
        <end position="35"/>
    </location>
</feature>
<dbReference type="InterPro" id="IPR001444">
    <property type="entry name" value="Flag_bb_rod_N"/>
</dbReference>
<dbReference type="SUPFAM" id="SSF117143">
    <property type="entry name" value="Flagellar hook protein flgE"/>
    <property type="match status" value="1"/>
</dbReference>
<dbReference type="InterPro" id="IPR010930">
    <property type="entry name" value="Flg_bb/hook_C_dom"/>
</dbReference>
<reference evidence="6" key="2">
    <citation type="submission" date="2020-01" db="EMBL/GenBank/DDBJ databases">
        <authorList>
            <person name="Hornung B."/>
        </authorList>
    </citation>
    <scope>NUCLEOTIDE SEQUENCE</scope>
    <source>
        <strain evidence="6">PacBioINE</strain>
    </source>
</reference>
<keyword evidence="2" id="KW-0975">Bacterial flagellum</keyword>
<dbReference type="Pfam" id="PF00460">
    <property type="entry name" value="Flg_bb_rod"/>
    <property type="match status" value="1"/>
</dbReference>
<evidence type="ECO:0000256" key="1">
    <source>
        <dbReference type="ARBA" id="ARBA00009677"/>
    </source>
</evidence>
<evidence type="ECO:0000259" key="5">
    <source>
        <dbReference type="Pfam" id="PF22692"/>
    </source>
</evidence>
<accession>A0A8S0WHV4</accession>
<reference evidence="7" key="1">
    <citation type="submission" date="2014-11" db="EMBL/GenBank/DDBJ databases">
        <authorList>
            <person name="Hornung B.V."/>
        </authorList>
    </citation>
    <scope>NUCLEOTIDE SEQUENCE</scope>
    <source>
        <strain evidence="7">INE</strain>
    </source>
</reference>
<comment type="similarity">
    <text evidence="1 2">Belongs to the flagella basal body rod proteins family.</text>
</comment>
<dbReference type="PANTHER" id="PTHR30435:SF19">
    <property type="entry name" value="FLAGELLAR BASAL-BODY ROD PROTEIN FLGG"/>
    <property type="match status" value="1"/>
</dbReference>